<evidence type="ECO:0000256" key="12">
    <source>
        <dbReference type="ARBA" id="ARBA00034808"/>
    </source>
</evidence>
<keyword evidence="5 14" id="KW-0347">Helicase</keyword>
<dbReference type="InterPro" id="IPR038726">
    <property type="entry name" value="PDDEXK_AddAB-type"/>
</dbReference>
<dbReference type="PANTHER" id="PTHR11070:SF55">
    <property type="entry name" value="DNA 3'-5' HELICASE"/>
    <property type="match status" value="1"/>
</dbReference>
<dbReference type="PROSITE" id="PS51198">
    <property type="entry name" value="UVRD_HELICASE_ATP_BIND"/>
    <property type="match status" value="1"/>
</dbReference>
<dbReference type="GO" id="GO:0004527">
    <property type="term" value="F:exonuclease activity"/>
    <property type="evidence" value="ECO:0007669"/>
    <property type="project" value="UniProtKB-KW"/>
</dbReference>
<comment type="caution">
    <text evidence="17">The sequence shown here is derived from an EMBL/GenBank/DDBJ whole genome shotgun (WGS) entry which is preliminary data.</text>
</comment>
<organism evidence="17 18">
    <name type="scientific">Methylovirgula ligni</name>
    <dbReference type="NCBI Taxonomy" id="569860"/>
    <lineage>
        <taxon>Bacteria</taxon>
        <taxon>Pseudomonadati</taxon>
        <taxon>Pseudomonadota</taxon>
        <taxon>Alphaproteobacteria</taxon>
        <taxon>Hyphomicrobiales</taxon>
        <taxon>Beijerinckiaceae</taxon>
        <taxon>Methylovirgula</taxon>
    </lineage>
</organism>
<evidence type="ECO:0000256" key="7">
    <source>
        <dbReference type="ARBA" id="ARBA00022840"/>
    </source>
</evidence>
<dbReference type="Proteomes" id="UP000256900">
    <property type="component" value="Unassembled WGS sequence"/>
</dbReference>
<comment type="catalytic activity">
    <reaction evidence="13">
        <text>ATP + H2O = ADP + phosphate + H(+)</text>
        <dbReference type="Rhea" id="RHEA:13065"/>
        <dbReference type="ChEBI" id="CHEBI:15377"/>
        <dbReference type="ChEBI" id="CHEBI:15378"/>
        <dbReference type="ChEBI" id="CHEBI:30616"/>
        <dbReference type="ChEBI" id="CHEBI:43474"/>
        <dbReference type="ChEBI" id="CHEBI:456216"/>
        <dbReference type="EC" id="5.6.2.4"/>
    </reaction>
</comment>
<accession>A0A3D9Z5B1</accession>
<dbReference type="SUPFAM" id="SSF52540">
    <property type="entry name" value="P-loop containing nucleoside triphosphate hydrolases"/>
    <property type="match status" value="1"/>
</dbReference>
<dbReference type="GO" id="GO:0005829">
    <property type="term" value="C:cytosol"/>
    <property type="evidence" value="ECO:0007669"/>
    <property type="project" value="TreeGrafter"/>
</dbReference>
<dbReference type="InterPro" id="IPR014016">
    <property type="entry name" value="UvrD-like_ATP-bd"/>
</dbReference>
<dbReference type="AlphaFoldDB" id="A0A3D9Z5B1"/>
<evidence type="ECO:0000256" key="13">
    <source>
        <dbReference type="ARBA" id="ARBA00048988"/>
    </source>
</evidence>
<evidence type="ECO:0000256" key="14">
    <source>
        <dbReference type="PROSITE-ProRule" id="PRU00560"/>
    </source>
</evidence>
<dbReference type="SUPFAM" id="SSF52980">
    <property type="entry name" value="Restriction endonuclease-like"/>
    <property type="match status" value="1"/>
</dbReference>
<keyword evidence="1" id="KW-0540">Nuclease</keyword>
<dbReference type="GO" id="GO:0033202">
    <property type="term" value="C:DNA helicase complex"/>
    <property type="evidence" value="ECO:0007669"/>
    <property type="project" value="TreeGrafter"/>
</dbReference>
<evidence type="ECO:0000256" key="10">
    <source>
        <dbReference type="ARBA" id="ARBA00023235"/>
    </source>
</evidence>
<feature type="domain" description="UvrD-like helicase C-terminal" evidence="16">
    <location>
        <begin position="411"/>
        <end position="691"/>
    </location>
</feature>
<evidence type="ECO:0000256" key="6">
    <source>
        <dbReference type="ARBA" id="ARBA00022839"/>
    </source>
</evidence>
<dbReference type="EMBL" id="QUMO01000001">
    <property type="protein sequence ID" value="REF89430.1"/>
    <property type="molecule type" value="Genomic_DNA"/>
</dbReference>
<evidence type="ECO:0000256" key="8">
    <source>
        <dbReference type="ARBA" id="ARBA00023125"/>
    </source>
</evidence>
<evidence type="ECO:0000256" key="4">
    <source>
        <dbReference type="ARBA" id="ARBA00022801"/>
    </source>
</evidence>
<keyword evidence="6 17" id="KW-0269">Exonuclease</keyword>
<evidence type="ECO:0000313" key="17">
    <source>
        <dbReference type="EMBL" id="REF89430.1"/>
    </source>
</evidence>
<dbReference type="GO" id="GO:0005524">
    <property type="term" value="F:ATP binding"/>
    <property type="evidence" value="ECO:0007669"/>
    <property type="project" value="UniProtKB-UniRule"/>
</dbReference>
<dbReference type="Gene3D" id="3.90.320.10">
    <property type="match status" value="1"/>
</dbReference>
<dbReference type="InterPro" id="IPR011604">
    <property type="entry name" value="PDDEXK-like_dom_sf"/>
</dbReference>
<dbReference type="InterPro" id="IPR014017">
    <property type="entry name" value="DNA_helicase_UvrD-like_C"/>
</dbReference>
<dbReference type="EC" id="5.6.2.4" evidence="12"/>
<evidence type="ECO:0000256" key="5">
    <source>
        <dbReference type="ARBA" id="ARBA00022806"/>
    </source>
</evidence>
<dbReference type="InterPro" id="IPR011335">
    <property type="entry name" value="Restrct_endonuc-II-like"/>
</dbReference>
<evidence type="ECO:0000256" key="3">
    <source>
        <dbReference type="ARBA" id="ARBA00022763"/>
    </source>
</evidence>
<gene>
    <name evidence="17" type="ORF">DES32_0651</name>
</gene>
<feature type="binding site" evidence="14">
    <location>
        <begin position="10"/>
        <end position="17"/>
    </location>
    <ligand>
        <name>ATP</name>
        <dbReference type="ChEBI" id="CHEBI:30616"/>
    </ligand>
</feature>
<dbReference type="InterPro" id="IPR027417">
    <property type="entry name" value="P-loop_NTPase"/>
</dbReference>
<evidence type="ECO:0000256" key="9">
    <source>
        <dbReference type="ARBA" id="ARBA00023204"/>
    </source>
</evidence>
<evidence type="ECO:0000259" key="15">
    <source>
        <dbReference type="PROSITE" id="PS51198"/>
    </source>
</evidence>
<keyword evidence="18" id="KW-1185">Reference proteome</keyword>
<keyword evidence="3" id="KW-0227">DNA damage</keyword>
<proteinExistence type="predicted"/>
<dbReference type="InterPro" id="IPR000212">
    <property type="entry name" value="DNA_helicase_UvrD/REP"/>
</dbReference>
<protein>
    <recommendedName>
        <fullName evidence="12">DNA 3'-5' helicase</fullName>
        <ecNumber evidence="12">5.6.2.4</ecNumber>
    </recommendedName>
</protein>
<reference evidence="17 18" key="1">
    <citation type="submission" date="2018-08" db="EMBL/GenBank/DDBJ databases">
        <title>Genomic Encyclopedia of Type Strains, Phase IV (KMG-IV): sequencing the most valuable type-strain genomes for metagenomic binning, comparative biology and taxonomic classification.</title>
        <authorList>
            <person name="Goeker M."/>
        </authorList>
    </citation>
    <scope>NUCLEOTIDE SEQUENCE [LARGE SCALE GENOMIC DNA]</scope>
    <source>
        <strain evidence="17 18">BW863</strain>
    </source>
</reference>
<dbReference type="Pfam" id="PF13361">
    <property type="entry name" value="UvrD_C"/>
    <property type="match status" value="1"/>
</dbReference>
<keyword evidence="7 14" id="KW-0067">ATP-binding</keyword>
<comment type="catalytic activity">
    <reaction evidence="11">
        <text>Couples ATP hydrolysis with the unwinding of duplex DNA by translocating in the 3'-5' direction.</text>
        <dbReference type="EC" id="5.6.2.4"/>
    </reaction>
</comment>
<dbReference type="Gene3D" id="3.40.50.300">
    <property type="entry name" value="P-loop containing nucleotide triphosphate hydrolases"/>
    <property type="match status" value="4"/>
</dbReference>
<evidence type="ECO:0000259" key="16">
    <source>
        <dbReference type="PROSITE" id="PS51217"/>
    </source>
</evidence>
<dbReference type="GO" id="GO:0043138">
    <property type="term" value="F:3'-5' DNA helicase activity"/>
    <property type="evidence" value="ECO:0007669"/>
    <property type="project" value="UniProtKB-EC"/>
</dbReference>
<name>A0A3D9Z5B1_9HYPH</name>
<feature type="domain" description="UvrD-like helicase ATP-binding" evidence="15">
    <location>
        <begin position="1"/>
        <end position="410"/>
    </location>
</feature>
<dbReference type="PANTHER" id="PTHR11070">
    <property type="entry name" value="UVRD / RECB / PCRA DNA HELICASE FAMILY MEMBER"/>
    <property type="match status" value="1"/>
</dbReference>
<dbReference type="Pfam" id="PF12705">
    <property type="entry name" value="PDDEXK_1"/>
    <property type="match status" value="1"/>
</dbReference>
<evidence type="ECO:0000256" key="1">
    <source>
        <dbReference type="ARBA" id="ARBA00022722"/>
    </source>
</evidence>
<dbReference type="GO" id="GO:0000725">
    <property type="term" value="P:recombinational repair"/>
    <property type="evidence" value="ECO:0007669"/>
    <property type="project" value="TreeGrafter"/>
</dbReference>
<keyword evidence="8" id="KW-0238">DNA-binding</keyword>
<keyword evidence="2 14" id="KW-0547">Nucleotide-binding</keyword>
<dbReference type="GO" id="GO:0003677">
    <property type="term" value="F:DNA binding"/>
    <property type="evidence" value="ECO:0007669"/>
    <property type="project" value="UniProtKB-KW"/>
</dbReference>
<evidence type="ECO:0000313" key="18">
    <source>
        <dbReference type="Proteomes" id="UP000256900"/>
    </source>
</evidence>
<keyword evidence="9" id="KW-0234">DNA repair</keyword>
<dbReference type="PROSITE" id="PS51217">
    <property type="entry name" value="UVRD_HELICASE_CTER"/>
    <property type="match status" value="1"/>
</dbReference>
<keyword evidence="10" id="KW-0413">Isomerase</keyword>
<dbReference type="Pfam" id="PF00580">
    <property type="entry name" value="UvrD-helicase"/>
    <property type="match status" value="1"/>
</dbReference>
<keyword evidence="4 14" id="KW-0378">Hydrolase</keyword>
<dbReference type="RefSeq" id="WP_115835503.1">
    <property type="nucleotide sequence ID" value="NZ_CP025086.1"/>
</dbReference>
<sequence length="1063" mass="113893">MSGTIQVVTAAAGAGKTTRIVDDIAADVGVRPPEEILATTFTIRAADELVQRTRSELFRQGRVDLAGRLLGARFGTVNAVCGQIVAEYALELGRSTSTNVIADTNESLVFAIAADAAIGAHAPLLNDLAESFGHDDPHPPGKEPPDWRRTVRSVLSLARANGINAEALARSAQRSEQSFLALFPPAAASGETLDAALADAVAAAVAAVPTTPSATANSGGLPALRAAHARLSRDERLTWSAWAALTKVKCAPTKDGRSYAEALAQVAAAAGRHGEHPRLCTDGARFIREIFLCAAEALQAYQTHKAERGLVDFTDQEALALQVLQDPALSARLRERISRVFVDEFQDSSPLQLAVFTALAEIVEASTWVGDPKQAIYAFRGADTDLTQSAFAGAADSATSDVLSVSWRSRPDIVRLANAAFGPAFERMGLPVTRHAFSRAARSDNGFDRHALGYWPLIGKVDEQAAALAQGLRGVLAEGASWSVEQPREVHRPLRVGDIAVLCRTNTDVARYAAALSREGLPVAVERTGLARTPHVELSLAAYRWIADRTDRLALAELARFFAVDPESDAWLQAAAQESDDALQAVVPIASALSALRDQILNLTPAELLDAVLVLPEVVGRIERWGDHAIRLDDLEALRGYAHAYEAECMASGAPATPSGLLLALKGADPQRPPSLAADAIQIMTYHGAKGLEWPMVVLTGLAWEPRARLFEPTAEVDGELDWRCPLANRWIRYWPWPYGLSGSGCDLDVNAAASQPGQEAWRRAAQEDTRLLYVGVTRARDYLVLAPPAKGALNWLKVLDDPGGSPHVNFPAEGDNLIRVGAETFVADVRRLAASEEETLRAIQLTHVRWPAADVSVPRPLHLRPSETQSEAEWTIVESMSLGGRLRIDGVTDMASLGEAVHAILAYDDPARSVEIRWADAQATLERWGILGLSAVDAIAASDRLHAALAGRWPGAKLTREVPVVATLGDQLVRGRIDLLAETSSGFAIIDHKSFPGAPDLWTERALRYAPQLALYAEAVQAATGQRCADLFVHMPIVGALLRLAPARPPTFPSSAGGHAVT</sequence>
<evidence type="ECO:0000256" key="2">
    <source>
        <dbReference type="ARBA" id="ARBA00022741"/>
    </source>
</evidence>
<evidence type="ECO:0000256" key="11">
    <source>
        <dbReference type="ARBA" id="ARBA00034617"/>
    </source>
</evidence>
<dbReference type="OrthoDB" id="9810135at2"/>